<feature type="compositionally biased region" description="Basic and acidic residues" evidence="2">
    <location>
        <begin position="446"/>
        <end position="528"/>
    </location>
</feature>
<dbReference type="OrthoDB" id="10250120at2759"/>
<feature type="region of interest" description="Disordered" evidence="2">
    <location>
        <begin position="434"/>
        <end position="555"/>
    </location>
</feature>
<dbReference type="EMBL" id="KZ819340">
    <property type="protein sequence ID" value="PWN17832.1"/>
    <property type="molecule type" value="Genomic_DNA"/>
</dbReference>
<dbReference type="Pfam" id="PF03357">
    <property type="entry name" value="Snf7"/>
    <property type="match status" value="1"/>
</dbReference>
<name>A0A316TWG7_9BASI</name>
<evidence type="ECO:0000256" key="1">
    <source>
        <dbReference type="SAM" id="Coils"/>
    </source>
</evidence>
<feature type="region of interest" description="Disordered" evidence="2">
    <location>
        <begin position="1"/>
        <end position="21"/>
    </location>
</feature>
<feature type="compositionally biased region" description="Low complexity" evidence="2">
    <location>
        <begin position="529"/>
        <end position="542"/>
    </location>
</feature>
<dbReference type="RefSeq" id="XP_025344992.1">
    <property type="nucleotide sequence ID" value="XM_025493482.1"/>
</dbReference>
<gene>
    <name evidence="3" type="ORF">BCV69DRAFT_285714</name>
</gene>
<proteinExistence type="predicted"/>
<evidence type="ECO:0008006" key="5">
    <source>
        <dbReference type="Google" id="ProtNLM"/>
    </source>
</evidence>
<protein>
    <recommendedName>
        <fullName evidence="5">Snf7-domain-containing protein</fullName>
    </recommendedName>
</protein>
<feature type="coiled-coil region" evidence="1">
    <location>
        <begin position="298"/>
        <end position="332"/>
    </location>
</feature>
<evidence type="ECO:0000256" key="2">
    <source>
        <dbReference type="SAM" id="MobiDB-lite"/>
    </source>
</evidence>
<sequence length="555" mass="62486">MTSTSSSSTAAAVSSPAPSLSSYLSRHADFQDIDSPSSPLPSLYSSLSSLRSSNPAAYRANLEWWNKILTDVVWQRAQRDDVKGKARQRDGEDRLVLHVDEEMLDGWSFEQVGRPMGIGTVVLDMASKSHLVSLTQFLTTTAAIAGPSRVAASRSSYVPSARSVVGFVVGKPLWWALSNLGITGGGGGEEDDEDDFKEWKKARGKWVVWENVERTASAFLQAHYSQATLSPLDSLLPLATFRSRLLSAQPSLSEVDQQIVLKHLCRDRKVARVEKGLVKLAAYEGEEVEAITEQDRGLVAIKETHDRLETQVAELERRMTECDAKVQQHLRASQKPQALNALKLKKHLSSILDKRLDSLSTLSSILLKIEQTAGDASILGTYETATSVLRNLLADPRLQRDKVESTMEGLEDVVADQREIDEAVKDGGERVRLAAGQQEMDESELKEEMERLEEEEKREREEEKQRKIKEEEETARQRERERIQRQKEEEERQRLAKEREEAERTRKQKEREEEERAKEKELKARDGQQAEAVAEAQQSQQALPAEKEKEAITTS</sequence>
<evidence type="ECO:0000313" key="4">
    <source>
        <dbReference type="Proteomes" id="UP000245942"/>
    </source>
</evidence>
<dbReference type="Proteomes" id="UP000245942">
    <property type="component" value="Unassembled WGS sequence"/>
</dbReference>
<reference evidence="3 4" key="1">
    <citation type="journal article" date="2018" name="Mol. Biol. Evol.">
        <title>Broad Genomic Sampling Reveals a Smut Pathogenic Ancestry of the Fungal Clade Ustilaginomycotina.</title>
        <authorList>
            <person name="Kijpornyongpan T."/>
            <person name="Mondo S.J."/>
            <person name="Barry K."/>
            <person name="Sandor L."/>
            <person name="Lee J."/>
            <person name="Lipzen A."/>
            <person name="Pangilinan J."/>
            <person name="LaButti K."/>
            <person name="Hainaut M."/>
            <person name="Henrissat B."/>
            <person name="Grigoriev I.V."/>
            <person name="Spatafora J.W."/>
            <person name="Aime M.C."/>
        </authorList>
    </citation>
    <scope>NUCLEOTIDE SEQUENCE [LARGE SCALE GENOMIC DNA]</scope>
    <source>
        <strain evidence="3 4">MCA 4718</strain>
    </source>
</reference>
<dbReference type="GO" id="GO:0007034">
    <property type="term" value="P:vacuolar transport"/>
    <property type="evidence" value="ECO:0007669"/>
    <property type="project" value="InterPro"/>
</dbReference>
<dbReference type="AlphaFoldDB" id="A0A316TWG7"/>
<organism evidence="3 4">
    <name type="scientific">Pseudomicrostroma glucosiphilum</name>
    <dbReference type="NCBI Taxonomy" id="1684307"/>
    <lineage>
        <taxon>Eukaryota</taxon>
        <taxon>Fungi</taxon>
        <taxon>Dikarya</taxon>
        <taxon>Basidiomycota</taxon>
        <taxon>Ustilaginomycotina</taxon>
        <taxon>Exobasidiomycetes</taxon>
        <taxon>Microstromatales</taxon>
        <taxon>Microstromatales incertae sedis</taxon>
        <taxon>Pseudomicrostroma</taxon>
    </lineage>
</organism>
<keyword evidence="1" id="KW-0175">Coiled coil</keyword>
<feature type="compositionally biased region" description="Basic and acidic residues" evidence="2">
    <location>
        <begin position="545"/>
        <end position="555"/>
    </location>
</feature>
<evidence type="ECO:0000313" key="3">
    <source>
        <dbReference type="EMBL" id="PWN17832.1"/>
    </source>
</evidence>
<dbReference type="InterPro" id="IPR005024">
    <property type="entry name" value="Snf7_fam"/>
</dbReference>
<keyword evidence="4" id="KW-1185">Reference proteome</keyword>
<dbReference type="STRING" id="1684307.A0A316TWG7"/>
<dbReference type="GeneID" id="37015216"/>
<accession>A0A316TWG7</accession>